<dbReference type="EMBL" id="JAHOPB010000002">
    <property type="protein sequence ID" value="MBU8875787.1"/>
    <property type="molecule type" value="Genomic_DNA"/>
</dbReference>
<evidence type="ECO:0008006" key="3">
    <source>
        <dbReference type="Google" id="ProtNLM"/>
    </source>
</evidence>
<keyword evidence="2" id="KW-1185">Reference proteome</keyword>
<accession>A0ABS6IMG5</accession>
<evidence type="ECO:0000313" key="2">
    <source>
        <dbReference type="Proteomes" id="UP000727907"/>
    </source>
</evidence>
<gene>
    <name evidence="1" type="ORF">KQ910_18580</name>
</gene>
<dbReference type="Proteomes" id="UP000727907">
    <property type="component" value="Unassembled WGS sequence"/>
</dbReference>
<name>A0ABS6IMG5_9HYPH</name>
<organism evidence="1 2">
    <name type="scientific">Reyranella humidisoli</name>
    <dbReference type="NCBI Taxonomy" id="2849149"/>
    <lineage>
        <taxon>Bacteria</taxon>
        <taxon>Pseudomonadati</taxon>
        <taxon>Pseudomonadota</taxon>
        <taxon>Alphaproteobacteria</taxon>
        <taxon>Hyphomicrobiales</taxon>
        <taxon>Reyranellaceae</taxon>
        <taxon>Reyranella</taxon>
    </lineage>
</organism>
<reference evidence="1 2" key="1">
    <citation type="submission" date="2021-06" db="EMBL/GenBank/DDBJ databases">
        <authorList>
            <person name="Lee D.H."/>
        </authorList>
    </citation>
    <scope>NUCLEOTIDE SEQUENCE [LARGE SCALE GENOMIC DNA]</scope>
    <source>
        <strain evidence="1 2">MMS21-HV4-11</strain>
    </source>
</reference>
<evidence type="ECO:0000313" key="1">
    <source>
        <dbReference type="EMBL" id="MBU8875787.1"/>
    </source>
</evidence>
<sequence length="109" mass="11664">MRASHANGKDLAKEITFLKAQLEELTESMGGAGQSVVARGEEAVEETLKSARELIAKYGDTAKAIAKDTIDLKNKAADKIVEHAEARPITTLAAVVGIGFLAGWLCRRQ</sequence>
<proteinExistence type="predicted"/>
<protein>
    <recommendedName>
        <fullName evidence="3">DUF883 domain-containing protein</fullName>
    </recommendedName>
</protein>
<comment type="caution">
    <text evidence="1">The sequence shown here is derived from an EMBL/GenBank/DDBJ whole genome shotgun (WGS) entry which is preliminary data.</text>
</comment>
<dbReference type="RefSeq" id="WP_216964108.1">
    <property type="nucleotide sequence ID" value="NZ_JAHOPB010000002.1"/>
</dbReference>